<dbReference type="EMBL" id="JGYS01000001">
    <property type="protein sequence ID" value="KFI56586.1"/>
    <property type="molecule type" value="Genomic_DNA"/>
</dbReference>
<name>A0A087ACT6_9BIFI</name>
<dbReference type="Proteomes" id="UP000029072">
    <property type="component" value="Unassembled WGS sequence"/>
</dbReference>
<sequence>MSYTPLGLHSGDVLTARALAHMESGIIDAATPAQVALGMISAESIGCRANDPDFDNAVPLNEYFSTAGRSIAFAQGDYHFRTPLVLSSPRRISCPHGSRLVLDADVEGPAVSIRYRYADKVPADTGISLRVDLDGHARDGIMMDGAYGGDFNLMARDFTGVGITITHSLGLSGRLQASNTKTLADTGLLLDSTDDRWDKLGAVNCRVGVRLTGADSWADVVHCWCDGVRGDQTVTGVSVEGDYYTIGMLVSDGLVRAIRLTDQPMCTILAYVEYATPDSDQSCVAYLDPPVGSGSTHPGLSIMDSRIGTAPAHLLDSSDWTRAATHRIDLGRLHMPHASPLTLSGIASKPGMLPALETAFGRANWDSLVPCAQSDCPGGVLRVTPMGGPGGDPGAVGLLAEITTPDRSWRAVLPAGGPLTADTTWRQTIAATIPNPNNQ</sequence>
<comment type="caution">
    <text evidence="1">The sequence shown here is derived from an EMBL/GenBank/DDBJ whole genome shotgun (WGS) entry which is preliminary data.</text>
</comment>
<dbReference type="AlphaFoldDB" id="A0A087ACT6"/>
<dbReference type="STRING" id="1437609.BCAL_0183"/>
<dbReference type="OrthoDB" id="4106447at2"/>
<proteinExistence type="predicted"/>
<gene>
    <name evidence="1" type="ORF">BCAL_0183</name>
</gene>
<evidence type="ECO:0000313" key="1">
    <source>
        <dbReference type="EMBL" id="KFI56586.1"/>
    </source>
</evidence>
<accession>A0A087ACT6</accession>
<evidence type="ECO:0000313" key="2">
    <source>
        <dbReference type="Proteomes" id="UP000029072"/>
    </source>
</evidence>
<protein>
    <submittedName>
        <fullName evidence="1">Uncharacterized protein</fullName>
    </submittedName>
</protein>
<organism evidence="1 2">
    <name type="scientific">Bifidobacterium callitrichos DSM 23973</name>
    <dbReference type="NCBI Taxonomy" id="1437609"/>
    <lineage>
        <taxon>Bacteria</taxon>
        <taxon>Bacillati</taxon>
        <taxon>Actinomycetota</taxon>
        <taxon>Actinomycetes</taxon>
        <taxon>Bifidobacteriales</taxon>
        <taxon>Bifidobacteriaceae</taxon>
        <taxon>Bifidobacterium</taxon>
    </lineage>
</organism>
<reference evidence="1 2" key="1">
    <citation type="submission" date="2014-03" db="EMBL/GenBank/DDBJ databases">
        <title>Genomics of Bifidobacteria.</title>
        <authorList>
            <person name="Ventura M."/>
            <person name="Milani C."/>
            <person name="Lugli G.A."/>
        </authorList>
    </citation>
    <scope>NUCLEOTIDE SEQUENCE [LARGE SCALE GENOMIC DNA]</scope>
    <source>
        <strain evidence="1 2">DSM 23973</strain>
    </source>
</reference>
<dbReference type="RefSeq" id="WP_043167412.1">
    <property type="nucleotide sequence ID" value="NZ_JDUV01000027.1"/>
</dbReference>